<dbReference type="InterPro" id="IPR013762">
    <property type="entry name" value="Integrase-like_cat_sf"/>
</dbReference>
<keyword evidence="4" id="KW-1185">Reference proteome</keyword>
<dbReference type="Proteomes" id="UP000037510">
    <property type="component" value="Unassembled WGS sequence"/>
</dbReference>
<dbReference type="EMBL" id="JTDY01009328">
    <property type="protein sequence ID" value="KOB63649.1"/>
    <property type="molecule type" value="Genomic_DNA"/>
</dbReference>
<feature type="region of interest" description="Disordered" evidence="2">
    <location>
        <begin position="207"/>
        <end position="228"/>
    </location>
</feature>
<organism evidence="3 4">
    <name type="scientific">Operophtera brumata</name>
    <name type="common">Winter moth</name>
    <name type="synonym">Phalaena brumata</name>
    <dbReference type="NCBI Taxonomy" id="104452"/>
    <lineage>
        <taxon>Eukaryota</taxon>
        <taxon>Metazoa</taxon>
        <taxon>Ecdysozoa</taxon>
        <taxon>Arthropoda</taxon>
        <taxon>Hexapoda</taxon>
        <taxon>Insecta</taxon>
        <taxon>Pterygota</taxon>
        <taxon>Neoptera</taxon>
        <taxon>Endopterygota</taxon>
        <taxon>Lepidoptera</taxon>
        <taxon>Glossata</taxon>
        <taxon>Ditrysia</taxon>
        <taxon>Geometroidea</taxon>
        <taxon>Geometridae</taxon>
        <taxon>Larentiinae</taxon>
        <taxon>Operophtera</taxon>
    </lineage>
</organism>
<evidence type="ECO:0000313" key="4">
    <source>
        <dbReference type="Proteomes" id="UP000037510"/>
    </source>
</evidence>
<keyword evidence="3" id="KW-0695">RNA-directed DNA polymerase</keyword>
<evidence type="ECO:0000256" key="2">
    <source>
        <dbReference type="SAM" id="MobiDB-lite"/>
    </source>
</evidence>
<keyword evidence="3" id="KW-0548">Nucleotidyltransferase</keyword>
<dbReference type="GO" id="GO:0015074">
    <property type="term" value="P:DNA integration"/>
    <property type="evidence" value="ECO:0007669"/>
    <property type="project" value="InterPro"/>
</dbReference>
<keyword evidence="1" id="KW-0233">DNA recombination</keyword>
<reference evidence="3 4" key="1">
    <citation type="journal article" date="2015" name="Genome Biol. Evol.">
        <title>The genome of winter moth (Operophtera brumata) provides a genomic perspective on sexual dimorphism and phenology.</title>
        <authorList>
            <person name="Derks M.F."/>
            <person name="Smit S."/>
            <person name="Salis L."/>
            <person name="Schijlen E."/>
            <person name="Bossers A."/>
            <person name="Mateman C."/>
            <person name="Pijl A.S."/>
            <person name="de Ridder D."/>
            <person name="Groenen M.A."/>
            <person name="Visser M.E."/>
            <person name="Megens H.J."/>
        </authorList>
    </citation>
    <scope>NUCLEOTIDE SEQUENCE [LARGE SCALE GENOMIC DNA]</scope>
    <source>
        <strain evidence="3">WM2013NL</strain>
        <tissue evidence="3">Head and thorax</tissue>
    </source>
</reference>
<evidence type="ECO:0000256" key="1">
    <source>
        <dbReference type="ARBA" id="ARBA00023172"/>
    </source>
</evidence>
<dbReference type="SUPFAM" id="SSF56349">
    <property type="entry name" value="DNA breaking-rejoining enzymes"/>
    <property type="match status" value="1"/>
</dbReference>
<dbReference type="GO" id="GO:0006310">
    <property type="term" value="P:DNA recombination"/>
    <property type="evidence" value="ECO:0007669"/>
    <property type="project" value="UniProtKB-KW"/>
</dbReference>
<dbReference type="GO" id="GO:0003964">
    <property type="term" value="F:RNA-directed DNA polymerase activity"/>
    <property type="evidence" value="ECO:0007669"/>
    <property type="project" value="UniProtKB-KW"/>
</dbReference>
<evidence type="ECO:0000313" key="3">
    <source>
        <dbReference type="EMBL" id="KOB63649.1"/>
    </source>
</evidence>
<feature type="non-terminal residue" evidence="3">
    <location>
        <position position="1"/>
    </location>
</feature>
<accession>A0A0L7KLA0</accession>
<dbReference type="InterPro" id="IPR011010">
    <property type="entry name" value="DNA_brk_join_enz"/>
</dbReference>
<dbReference type="PANTHER" id="PTHR35617:SF3">
    <property type="entry name" value="CORE-BINDING (CB) DOMAIN-CONTAINING PROTEIN"/>
    <property type="match status" value="1"/>
</dbReference>
<sequence>TYTFTENSLFAVSRHTCILLLLATGRRVHDLTLLSIENGAYEDKGDEVIFWPKFGSKTDNNSYRQSGWLLRKPPEISNKQLDLVFWIKKLILVSSDRRNPRSLQNLLITTRGVAKNASRTVIAGWIRTLFKEAGISASAGSFRSAVSSHNWVNGQHNIDDILRRGNWRSKNTFFKHYFKELKYVPRSNSNDLSTSFSPISRSLNHPLSALPAQGTETSKWPPRAAVSV</sequence>
<dbReference type="PANTHER" id="PTHR35617">
    <property type="entry name" value="PHAGE_INTEGRASE DOMAIN-CONTAINING PROTEIN"/>
    <property type="match status" value="1"/>
</dbReference>
<dbReference type="GO" id="GO:0003677">
    <property type="term" value="F:DNA binding"/>
    <property type="evidence" value="ECO:0007669"/>
    <property type="project" value="InterPro"/>
</dbReference>
<protein>
    <submittedName>
        <fullName evidence="3">Putative reverse transcriptase-7</fullName>
    </submittedName>
</protein>
<keyword evidence="3" id="KW-0808">Transferase</keyword>
<proteinExistence type="predicted"/>
<comment type="caution">
    <text evidence="3">The sequence shown here is derived from an EMBL/GenBank/DDBJ whole genome shotgun (WGS) entry which is preliminary data.</text>
</comment>
<gene>
    <name evidence="3" type="ORF">OBRU01_24934</name>
</gene>
<dbReference type="Gene3D" id="1.10.443.10">
    <property type="entry name" value="Intergrase catalytic core"/>
    <property type="match status" value="1"/>
</dbReference>
<dbReference type="AlphaFoldDB" id="A0A0L7KLA0"/>
<name>A0A0L7KLA0_OPEBR</name>